<dbReference type="SUPFAM" id="SSF46785">
    <property type="entry name" value="Winged helix' DNA-binding domain"/>
    <property type="match status" value="1"/>
</dbReference>
<dbReference type="InterPro" id="IPR000524">
    <property type="entry name" value="Tscrpt_reg_HTH_GntR"/>
</dbReference>
<sequence length="237" mass="26081">MTDDLRLRELSSPTLADQAYDALREAIISGELAPQEKITERGLAARLAVSPTPVREALRRLEQDQLVDRTGPRTVQVTAFDDDRAAELRLVEGNLRAVAARLAASNARPDQLARIERLLDEGDAEHARLQARAQAGEPLAVEDLADLLRITRGFHTAVNEASGNPVLLRLLSMVDAFSLAHRRPRLRGELRDDRGLDIARRYAEHRAVFAAVRDGDGPEAERLMRDHAAAEALGALT</sequence>
<evidence type="ECO:0000313" key="5">
    <source>
        <dbReference type="EMBL" id="WCO68086.1"/>
    </source>
</evidence>
<dbReference type="PROSITE" id="PS50949">
    <property type="entry name" value="HTH_GNTR"/>
    <property type="match status" value="1"/>
</dbReference>
<dbReference type="GO" id="GO:0003700">
    <property type="term" value="F:DNA-binding transcription factor activity"/>
    <property type="evidence" value="ECO:0007669"/>
    <property type="project" value="InterPro"/>
</dbReference>
<dbReference type="Gene3D" id="1.10.10.10">
    <property type="entry name" value="Winged helix-like DNA-binding domain superfamily/Winged helix DNA-binding domain"/>
    <property type="match status" value="1"/>
</dbReference>
<keyword evidence="6" id="KW-1185">Reference proteome</keyword>
<dbReference type="SMART" id="SM00345">
    <property type="entry name" value="HTH_GNTR"/>
    <property type="match status" value="1"/>
</dbReference>
<feature type="domain" description="HTH gntR-type" evidence="4">
    <location>
        <begin position="13"/>
        <end position="80"/>
    </location>
</feature>
<evidence type="ECO:0000256" key="1">
    <source>
        <dbReference type="ARBA" id="ARBA00023015"/>
    </source>
</evidence>
<dbReference type="RefSeq" id="WP_272737603.1">
    <property type="nucleotide sequence ID" value="NZ_CP116942.1"/>
</dbReference>
<dbReference type="Proteomes" id="UP001216390">
    <property type="component" value="Chromosome"/>
</dbReference>
<gene>
    <name evidence="5" type="ORF">PO878_05030</name>
</gene>
<dbReference type="GO" id="GO:0003677">
    <property type="term" value="F:DNA binding"/>
    <property type="evidence" value="ECO:0007669"/>
    <property type="project" value="UniProtKB-KW"/>
</dbReference>
<keyword evidence="3" id="KW-0804">Transcription</keyword>
<dbReference type="SMART" id="SM00895">
    <property type="entry name" value="FCD"/>
    <property type="match status" value="1"/>
</dbReference>
<name>A0AAE9Y979_9ACTN</name>
<dbReference type="Pfam" id="PF07729">
    <property type="entry name" value="FCD"/>
    <property type="match status" value="1"/>
</dbReference>
<dbReference type="Pfam" id="PF00392">
    <property type="entry name" value="GntR"/>
    <property type="match status" value="1"/>
</dbReference>
<proteinExistence type="predicted"/>
<dbReference type="PANTHER" id="PTHR43537">
    <property type="entry name" value="TRANSCRIPTIONAL REGULATOR, GNTR FAMILY"/>
    <property type="match status" value="1"/>
</dbReference>
<dbReference type="InterPro" id="IPR036388">
    <property type="entry name" value="WH-like_DNA-bd_sf"/>
</dbReference>
<dbReference type="SUPFAM" id="SSF48008">
    <property type="entry name" value="GntR ligand-binding domain-like"/>
    <property type="match status" value="1"/>
</dbReference>
<organism evidence="5 6">
    <name type="scientific">Iamia majanohamensis</name>
    <dbReference type="NCBI Taxonomy" id="467976"/>
    <lineage>
        <taxon>Bacteria</taxon>
        <taxon>Bacillati</taxon>
        <taxon>Actinomycetota</taxon>
        <taxon>Acidimicrobiia</taxon>
        <taxon>Acidimicrobiales</taxon>
        <taxon>Iamiaceae</taxon>
        <taxon>Iamia</taxon>
    </lineage>
</organism>
<dbReference type="PANTHER" id="PTHR43537:SF5">
    <property type="entry name" value="UXU OPERON TRANSCRIPTIONAL REGULATOR"/>
    <property type="match status" value="1"/>
</dbReference>
<dbReference type="Gene3D" id="1.20.120.530">
    <property type="entry name" value="GntR ligand-binding domain-like"/>
    <property type="match status" value="1"/>
</dbReference>
<dbReference type="InterPro" id="IPR008920">
    <property type="entry name" value="TF_FadR/GntR_C"/>
</dbReference>
<dbReference type="InterPro" id="IPR036390">
    <property type="entry name" value="WH_DNA-bd_sf"/>
</dbReference>
<dbReference type="InterPro" id="IPR011711">
    <property type="entry name" value="GntR_C"/>
</dbReference>
<keyword evidence="1" id="KW-0805">Transcription regulation</keyword>
<evidence type="ECO:0000313" key="6">
    <source>
        <dbReference type="Proteomes" id="UP001216390"/>
    </source>
</evidence>
<dbReference type="AlphaFoldDB" id="A0AAE9Y979"/>
<dbReference type="KEGG" id="ima:PO878_05030"/>
<keyword evidence="2" id="KW-0238">DNA-binding</keyword>
<accession>A0AAE9Y979</accession>
<dbReference type="CDD" id="cd07377">
    <property type="entry name" value="WHTH_GntR"/>
    <property type="match status" value="1"/>
</dbReference>
<evidence type="ECO:0000256" key="2">
    <source>
        <dbReference type="ARBA" id="ARBA00023125"/>
    </source>
</evidence>
<dbReference type="EMBL" id="CP116942">
    <property type="protein sequence ID" value="WCO68086.1"/>
    <property type="molecule type" value="Genomic_DNA"/>
</dbReference>
<evidence type="ECO:0000256" key="3">
    <source>
        <dbReference type="ARBA" id="ARBA00023163"/>
    </source>
</evidence>
<protein>
    <submittedName>
        <fullName evidence="5">GntR family transcriptional regulator</fullName>
    </submittedName>
</protein>
<reference evidence="5" key="1">
    <citation type="submission" date="2023-01" db="EMBL/GenBank/DDBJ databases">
        <title>The diversity of Class Acidimicrobiia in South China Sea sediment environments and the proposal of Iamia marina sp. nov., a novel species of the genus Iamia.</title>
        <authorList>
            <person name="He Y."/>
            <person name="Tian X."/>
        </authorList>
    </citation>
    <scope>NUCLEOTIDE SEQUENCE</scope>
    <source>
        <strain evidence="5">DSM 19957</strain>
    </source>
</reference>
<evidence type="ECO:0000259" key="4">
    <source>
        <dbReference type="PROSITE" id="PS50949"/>
    </source>
</evidence>